<accession>A0A645IDV8</accession>
<gene>
    <name evidence="1" type="ORF">SDC9_196260</name>
</gene>
<proteinExistence type="predicted"/>
<name>A0A645IDV8_9ZZZZ</name>
<protein>
    <submittedName>
        <fullName evidence="1">Uncharacterized protein</fullName>
    </submittedName>
</protein>
<evidence type="ECO:0000313" key="1">
    <source>
        <dbReference type="EMBL" id="MPN48649.1"/>
    </source>
</evidence>
<reference evidence="1" key="1">
    <citation type="submission" date="2019-08" db="EMBL/GenBank/DDBJ databases">
        <authorList>
            <person name="Kucharzyk K."/>
            <person name="Murdoch R.W."/>
            <person name="Higgins S."/>
            <person name="Loffler F."/>
        </authorList>
    </citation>
    <scope>NUCLEOTIDE SEQUENCE</scope>
</reference>
<dbReference type="EMBL" id="VSSQ01111162">
    <property type="protein sequence ID" value="MPN48649.1"/>
    <property type="molecule type" value="Genomic_DNA"/>
</dbReference>
<dbReference type="AlphaFoldDB" id="A0A645IDV8"/>
<organism evidence="1">
    <name type="scientific">bioreactor metagenome</name>
    <dbReference type="NCBI Taxonomy" id="1076179"/>
    <lineage>
        <taxon>unclassified sequences</taxon>
        <taxon>metagenomes</taxon>
        <taxon>ecological metagenomes</taxon>
    </lineage>
</organism>
<comment type="caution">
    <text evidence="1">The sequence shown here is derived from an EMBL/GenBank/DDBJ whole genome shotgun (WGS) entry which is preliminary data.</text>
</comment>
<sequence length="87" mass="10622">MTLIIHHIYIISNFAKYTTNYIKLTVTQTSNLNNHIIKLKVKTPYNKNLFIIFNFLYYFEKWIYESTQHNPFQYIPSNIFNNILNER</sequence>